<evidence type="ECO:0008006" key="4">
    <source>
        <dbReference type="Google" id="ProtNLM"/>
    </source>
</evidence>
<evidence type="ECO:0000313" key="2">
    <source>
        <dbReference type="EMBL" id="GER70116.1"/>
    </source>
</evidence>
<dbReference type="EMBL" id="BKZQ01000015">
    <property type="protein sequence ID" value="GER70116.1"/>
    <property type="molecule type" value="Genomic_DNA"/>
</dbReference>
<dbReference type="InterPro" id="IPR014509">
    <property type="entry name" value="YjdF-like"/>
</dbReference>
<feature type="transmembrane region" description="Helical" evidence="1">
    <location>
        <begin position="5"/>
        <end position="26"/>
    </location>
</feature>
<evidence type="ECO:0000256" key="1">
    <source>
        <dbReference type="SAM" id="Phobius"/>
    </source>
</evidence>
<feature type="transmembrane region" description="Helical" evidence="1">
    <location>
        <begin position="94"/>
        <end position="111"/>
    </location>
</feature>
<proteinExistence type="predicted"/>
<reference evidence="2 3" key="1">
    <citation type="submission" date="2019-09" db="EMBL/GenBank/DDBJ databases">
        <title>Draft genome sequence of Bacillus sp. JC-7.</title>
        <authorList>
            <person name="Tanaka N."/>
            <person name="Shiwa Y."/>
            <person name="Fujita N."/>
            <person name="Tanasupawat S."/>
        </authorList>
    </citation>
    <scope>NUCLEOTIDE SEQUENCE [LARGE SCALE GENOMIC DNA]</scope>
    <source>
        <strain evidence="2 3">JC-7</strain>
    </source>
</reference>
<accession>A0A5J4J5A9</accession>
<organism evidence="2 3">
    <name type="scientific">Weizmannia acidilactici</name>
    <dbReference type="NCBI Taxonomy" id="2607726"/>
    <lineage>
        <taxon>Bacteria</taxon>
        <taxon>Bacillati</taxon>
        <taxon>Bacillota</taxon>
        <taxon>Bacilli</taxon>
        <taxon>Bacillales</taxon>
        <taxon>Bacillaceae</taxon>
        <taxon>Heyndrickxia</taxon>
    </lineage>
</organism>
<dbReference type="Proteomes" id="UP000391919">
    <property type="component" value="Unassembled WGS sequence"/>
</dbReference>
<name>A0A5J4J5A9_9BACI</name>
<dbReference type="RefSeq" id="WP_172967483.1">
    <property type="nucleotide sequence ID" value="NZ_BKZP01000011.1"/>
</dbReference>
<dbReference type="AlphaFoldDB" id="A0A5J4J5A9"/>
<dbReference type="Pfam" id="PF09997">
    <property type="entry name" value="DUF2238"/>
    <property type="match status" value="1"/>
</dbReference>
<keyword evidence="1" id="KW-1133">Transmembrane helix</keyword>
<comment type="caution">
    <text evidence="2">The sequence shown here is derived from an EMBL/GenBank/DDBJ whole genome shotgun (WGS) entry which is preliminary data.</text>
</comment>
<feature type="transmembrane region" description="Helical" evidence="1">
    <location>
        <begin position="32"/>
        <end position="51"/>
    </location>
</feature>
<sequence>MKRIVIILFSVVFIIGMAGLMIYFIIKHDSLRWVIALGGIALSALPLGLLFLKNNRINTPTVIGWYIFVFCSIGLGSIGGFYDRFKWWDTSVHFYKGVFVACVGITLYKMFIPETARRNVSRWIPVLFVLSLAVIASVLWEVYEFLGDVIASHTMQRGGNTDTMYDLLAGLFGGIAIAVYTGIRKQNV</sequence>
<gene>
    <name evidence="2" type="ORF">BpJC7_14190</name>
</gene>
<feature type="transmembrane region" description="Helical" evidence="1">
    <location>
        <begin position="123"/>
        <end position="143"/>
    </location>
</feature>
<protein>
    <recommendedName>
        <fullName evidence="4">Membrane-spanning protein</fullName>
    </recommendedName>
</protein>
<keyword evidence="1" id="KW-0812">Transmembrane</keyword>
<keyword evidence="3" id="KW-1185">Reference proteome</keyword>
<evidence type="ECO:0000313" key="3">
    <source>
        <dbReference type="Proteomes" id="UP000391919"/>
    </source>
</evidence>
<feature type="transmembrane region" description="Helical" evidence="1">
    <location>
        <begin position="163"/>
        <end position="183"/>
    </location>
</feature>
<keyword evidence="1" id="KW-0472">Membrane</keyword>
<feature type="transmembrane region" description="Helical" evidence="1">
    <location>
        <begin position="63"/>
        <end position="82"/>
    </location>
</feature>